<protein>
    <submittedName>
        <fullName evidence="1">Uncharacterized protein</fullName>
    </submittedName>
</protein>
<organism evidence="1 2">
    <name type="scientific">Candidatus Methanogaster sp</name>
    <dbReference type="NCBI Taxonomy" id="3386292"/>
    <lineage>
        <taxon>Archaea</taxon>
        <taxon>Methanobacteriati</taxon>
        <taxon>Methanobacteriota</taxon>
        <taxon>Stenosarchaea group</taxon>
        <taxon>Methanomicrobia</taxon>
        <taxon>Methanosarcinales</taxon>
        <taxon>ANME-2 cluster</taxon>
        <taxon>Candidatus Methanogasteraceae</taxon>
        <taxon>Candidatus Methanogaster</taxon>
    </lineage>
</organism>
<dbReference type="Proteomes" id="UP000248329">
    <property type="component" value="Unassembled WGS sequence"/>
</dbReference>
<dbReference type="EMBL" id="PQXF01000004">
    <property type="protein sequence ID" value="PXF61579.1"/>
    <property type="molecule type" value="Genomic_DNA"/>
</dbReference>
<proteinExistence type="predicted"/>
<name>A0AC61L5R6_9EURY</name>
<sequence>MLIEIIIWYALILVIGMAAFPIVSIVCKNLSDRGYCISKIAGILILSYLAWLLSYLLSFSRGTVLLALAILCALSLLCIIYGKSEVHVGRDVVIRNEIVFFVAFIVFLVIRVYSPEIINFGEKFMDFAFLNAVMRSSQFPPHDPWFAGGLLDFYYYFGYLTVAVPCKISGIATAVTYNLGLVTFAALAANAAFGIGYDLTKKIRYGISTMIFVVFIANAHIVFDMAARLLNLETGSHEHIFRLWESTRIIPDTINEFPYFGFTFGDLHPHVISIPFQLLVLVLMLNIHRSDEIGIAIYGIGRTRILAGIILSALAIGALFQLNAWDYPTYLIIFTSIVLVQQYHAASIRNALVPIATVAVMSILLFMPFYLDFQGAGASGSGIGIVYQHTLLIDFIEIFALFLFLIFSFMFLRLDIDRRYVVALIPVAALSMIFFQTLIITIPLTLLCIYLLFHEVHEDMKSDRFIMVLVLTGSLLAIFCEIFYLDDHFSAPNERMNTVFKLYLQIWILWGIASGYCLYRSISLLKRRSSRNRGNKTIWIIIFCILFASCGICSLTITAERISFDHNPRSLDGTMYLNLSDRGEYRAISWIRREIPGTPVILEAPGRDSYSTDSRVSAFTGLPTLIGWRWHEIMWGRGWDEIGPRVKDADTIYRTHDVPLAIDLLDEYNVSYVYVGAAEHERYDESGGLYKFEDEDYFECVYIGSVQIYQLKGCP</sequence>
<evidence type="ECO:0000313" key="2">
    <source>
        <dbReference type="Proteomes" id="UP000248329"/>
    </source>
</evidence>
<comment type="caution">
    <text evidence="1">The sequence shown here is derived from an EMBL/GenBank/DDBJ whole genome shotgun (WGS) entry which is preliminary data.</text>
</comment>
<reference evidence="1" key="1">
    <citation type="submission" date="2018-01" db="EMBL/GenBank/DDBJ databases">
        <authorList>
            <person name="Krukenberg V."/>
        </authorList>
    </citation>
    <scope>NUCLEOTIDE SEQUENCE</scope>
    <source>
        <strain evidence="1">E20ANME2</strain>
    </source>
</reference>
<evidence type="ECO:0000313" key="1">
    <source>
        <dbReference type="EMBL" id="PXF61579.1"/>
    </source>
</evidence>
<gene>
    <name evidence="1" type="ORF">C4B59_03245</name>
</gene>
<accession>A0AC61L5R6</accession>